<proteinExistence type="predicted"/>
<evidence type="ECO:0000313" key="4">
    <source>
        <dbReference type="Proteomes" id="UP000435112"/>
    </source>
</evidence>
<accession>A0A6A4FED9</accession>
<dbReference type="Proteomes" id="UP000435112">
    <property type="component" value="Unassembled WGS sequence"/>
</dbReference>
<comment type="caution">
    <text evidence="2">The sequence shown here is derived from an EMBL/GenBank/DDBJ whole genome shotgun (WGS) entry which is preliminary data.</text>
</comment>
<protein>
    <submittedName>
        <fullName evidence="2">Uncharacterized protein</fullName>
    </submittedName>
</protein>
<dbReference type="Proteomes" id="UP000434957">
    <property type="component" value="Unassembled WGS sequence"/>
</dbReference>
<organism evidence="2 3">
    <name type="scientific">Phytophthora rubi</name>
    <dbReference type="NCBI Taxonomy" id="129364"/>
    <lineage>
        <taxon>Eukaryota</taxon>
        <taxon>Sar</taxon>
        <taxon>Stramenopiles</taxon>
        <taxon>Oomycota</taxon>
        <taxon>Peronosporomycetes</taxon>
        <taxon>Peronosporales</taxon>
        <taxon>Peronosporaceae</taxon>
        <taxon>Phytophthora</taxon>
    </lineage>
</organism>
<evidence type="ECO:0000313" key="3">
    <source>
        <dbReference type="Proteomes" id="UP000434957"/>
    </source>
</evidence>
<gene>
    <name evidence="1" type="ORF">PR002_g13945</name>
    <name evidence="2" type="ORF">PR003_g14325</name>
</gene>
<sequence length="59" mass="6643">MAHLQICCTSRFLGFSRLDLITLQRRLKLEVNLTHPFISKCNVIADVTDVCVCFSGCVL</sequence>
<keyword evidence="3" id="KW-1185">Reference proteome</keyword>
<evidence type="ECO:0000313" key="2">
    <source>
        <dbReference type="EMBL" id="KAE9332826.1"/>
    </source>
</evidence>
<dbReference type="AlphaFoldDB" id="A0A6A4FED9"/>
<dbReference type="EMBL" id="QXFT01000944">
    <property type="protein sequence ID" value="KAE9332826.1"/>
    <property type="molecule type" value="Genomic_DNA"/>
</dbReference>
<name>A0A6A4FED9_9STRA</name>
<evidence type="ECO:0000313" key="1">
    <source>
        <dbReference type="EMBL" id="KAE9015365.1"/>
    </source>
</evidence>
<reference evidence="2 3" key="1">
    <citation type="submission" date="2018-08" db="EMBL/GenBank/DDBJ databases">
        <title>Genomic investigation of the strawberry pathogen Phytophthora fragariae indicates pathogenicity is determined by transcriptional variation in three key races.</title>
        <authorList>
            <person name="Adams T.M."/>
            <person name="Armitage A.D."/>
            <person name="Sobczyk M.K."/>
            <person name="Bates H.J."/>
            <person name="Dunwell J.M."/>
            <person name="Nellist C.F."/>
            <person name="Harrison R.J."/>
        </authorList>
    </citation>
    <scope>NUCLEOTIDE SEQUENCE [LARGE SCALE GENOMIC DNA]</scope>
    <source>
        <strain evidence="1 4">SCRP324</strain>
        <strain evidence="2 3">SCRP333</strain>
    </source>
</reference>
<dbReference type="EMBL" id="QXFU01000947">
    <property type="protein sequence ID" value="KAE9015365.1"/>
    <property type="molecule type" value="Genomic_DNA"/>
</dbReference>